<dbReference type="SUPFAM" id="SSF69318">
    <property type="entry name" value="Integrin alpha N-terminal domain"/>
    <property type="match status" value="1"/>
</dbReference>
<dbReference type="InterPro" id="IPR028994">
    <property type="entry name" value="Integrin_alpha_N"/>
</dbReference>
<keyword evidence="2" id="KW-1185">Reference proteome</keyword>
<proteinExistence type="predicted"/>
<reference evidence="1" key="1">
    <citation type="submission" date="2021-03" db="EMBL/GenBank/DDBJ databases">
        <title>Sagittula salina sp. nov. strain M10.9X isolated from the marine waste.</title>
        <authorList>
            <person name="Satari L."/>
            <person name="Molina-Menor E."/>
            <person name="Vidal-Verdu A."/>
            <person name="Pascual J."/>
            <person name="Pereto J."/>
            <person name="Porcar M."/>
        </authorList>
    </citation>
    <scope>NUCLEOTIDE SEQUENCE</scope>
    <source>
        <strain evidence="1">M10.9X</strain>
    </source>
</reference>
<gene>
    <name evidence="1" type="ORF">J5474_15740</name>
</gene>
<dbReference type="EMBL" id="JAGISH010000009">
    <property type="protein sequence ID" value="MBP0483933.1"/>
    <property type="molecule type" value="Genomic_DNA"/>
</dbReference>
<comment type="caution">
    <text evidence="1">The sequence shown here is derived from an EMBL/GenBank/DDBJ whole genome shotgun (WGS) entry which is preliminary data.</text>
</comment>
<evidence type="ECO:0000313" key="2">
    <source>
        <dbReference type="Proteomes" id="UP000675940"/>
    </source>
</evidence>
<organism evidence="1 2">
    <name type="scientific">Sagittula salina</name>
    <dbReference type="NCBI Taxonomy" id="2820268"/>
    <lineage>
        <taxon>Bacteria</taxon>
        <taxon>Pseudomonadati</taxon>
        <taxon>Pseudomonadota</taxon>
        <taxon>Alphaproteobacteria</taxon>
        <taxon>Rhodobacterales</taxon>
        <taxon>Roseobacteraceae</taxon>
        <taxon>Sagittula</taxon>
    </lineage>
</organism>
<accession>A0A940S1A6</accession>
<dbReference type="AlphaFoldDB" id="A0A940S1A6"/>
<sequence>MGKVTEKPSLTGVDQLVGVRDGTVGPLATDTLANQLVGSGPVAEELSGIRQIAEQAAGTGAANASSIVSLGATAATLNTRIAAAESFQATGGKVVDPVVVWAAGNITLSGAQTIDGVAVTAGQRVGVGGQTNAALNGIYVVASGAWTRATDMDASAEVHLRTTFVNGGTTKGGHTYRYSVADPGTFVLGTHAITVTKVADAGAMQAAFDALADTVTIQSVSTIPTTASDGQKMTWAPTGEIATYSVARGLWLRDDGSPLATVHDDFEGQAGFLDDRRVAHHRRAVRGSKAFPATFNRIGAKSLLVNGAGVMTGDTTVATAPTRTVMLIPAGCANREIFCGLRARSTGYVGVIIDGNGNDLLRLSYGGGAMQVQEVNRTSGVATSLGSVTLTGIDDTQVQHFKIRKVGTAVTVTHIGTGQTLSITTAYAAMTSVGVWTATAIGGSAVGEAHYITVYPLDQVAGLTLGEGLNFAGAMTLANVGDPDAIDTFDLTGNGLKDVVFAASTNKNGRVAGVYINEQIAPGKFVRHTVDENVNATTTDRFVKIEGMCVWDVGDGVKGLVIIDQLADVFWLYRPVNPTRLNGRWTRVRLNVANYANGQDCFVADVDGDGREELVVAFQGAGSGSALTNGGIVWYKWTFGADPLTTASFVQNTMVVRRGPWSFLKRGKFLWLGGQQCLAFTCRDNDRQPNGQGGIYLARRPATVTDQWPITTLMSAADGVDVCWIDAGDFQGDKRGIDIVYGVNAQQSVRYLAAPAAPLVDPWPSIEIANLGVGSVYNTISIETPEMARTAVLVAYAYYGMVLHQYVGGSWQAKRLLSFDYTHPSEKPRVPFLDLFGDGRLVNLHADSNGSRILALIFERAAIYG</sequence>
<dbReference type="RefSeq" id="WP_209361885.1">
    <property type="nucleotide sequence ID" value="NZ_JAGISH010000009.1"/>
</dbReference>
<protein>
    <submittedName>
        <fullName evidence="1">Uncharacterized protein</fullName>
    </submittedName>
</protein>
<dbReference type="Proteomes" id="UP000675940">
    <property type="component" value="Unassembled WGS sequence"/>
</dbReference>
<evidence type="ECO:0000313" key="1">
    <source>
        <dbReference type="EMBL" id="MBP0483933.1"/>
    </source>
</evidence>
<name>A0A940S1A6_9RHOB</name>